<keyword evidence="8" id="KW-0496">Mitochondrion</keyword>
<dbReference type="GO" id="GO:0005783">
    <property type="term" value="C:endoplasmic reticulum"/>
    <property type="evidence" value="ECO:0007669"/>
    <property type="project" value="TreeGrafter"/>
</dbReference>
<keyword evidence="3 21" id="KW-0812">Transmembrane</keyword>
<dbReference type="FunFam" id="1.20.120.550:FF:000004">
    <property type="entry name" value="Microsomal glutathione S-transferase 3"/>
    <property type="match status" value="1"/>
</dbReference>
<dbReference type="EMBL" id="LXFE01004239">
    <property type="protein sequence ID" value="OLL21806.1"/>
    <property type="molecule type" value="Genomic_DNA"/>
</dbReference>
<evidence type="ECO:0000256" key="18">
    <source>
        <dbReference type="ARBA" id="ARBA00069748"/>
    </source>
</evidence>
<dbReference type="GO" id="GO:0004364">
    <property type="term" value="F:glutathione transferase activity"/>
    <property type="evidence" value="ECO:0007669"/>
    <property type="project" value="TreeGrafter"/>
</dbReference>
<evidence type="ECO:0000256" key="4">
    <source>
        <dbReference type="ARBA" id="ARBA00022787"/>
    </source>
</evidence>
<keyword evidence="7" id="KW-0443">Lipid metabolism</keyword>
<dbReference type="GO" id="GO:0005635">
    <property type="term" value="C:nuclear envelope"/>
    <property type="evidence" value="ECO:0007669"/>
    <property type="project" value="TreeGrafter"/>
</dbReference>
<evidence type="ECO:0000256" key="3">
    <source>
        <dbReference type="ARBA" id="ARBA00022692"/>
    </source>
</evidence>
<dbReference type="PANTHER" id="PTHR10250:SF26">
    <property type="entry name" value="GLUTATHIONE S-TRANSFERASE 3, MITOCHONDRIAL"/>
    <property type="match status" value="1"/>
</dbReference>
<gene>
    <name evidence="22" type="ORF">NEOLI_001023</name>
</gene>
<dbReference type="Gene3D" id="1.20.120.550">
    <property type="entry name" value="Membrane associated eicosanoid/glutathione metabolism-like domain"/>
    <property type="match status" value="1"/>
</dbReference>
<dbReference type="GO" id="GO:0004464">
    <property type="term" value="F:leukotriene-C4 synthase activity"/>
    <property type="evidence" value="ECO:0007669"/>
    <property type="project" value="UniProtKB-EC"/>
</dbReference>
<evidence type="ECO:0000256" key="14">
    <source>
        <dbReference type="ARBA" id="ARBA00037916"/>
    </source>
</evidence>
<keyword evidence="5 21" id="KW-1133">Transmembrane helix</keyword>
<evidence type="ECO:0000256" key="7">
    <source>
        <dbReference type="ARBA" id="ARBA00023098"/>
    </source>
</evidence>
<evidence type="ECO:0000256" key="13">
    <source>
        <dbReference type="ARBA" id="ARBA00037884"/>
    </source>
</evidence>
<feature type="transmembrane region" description="Helical" evidence="21">
    <location>
        <begin position="126"/>
        <end position="146"/>
    </location>
</feature>
<dbReference type="EC" id="4.4.1.20" evidence="15"/>
<name>A0A1U7LGM2_NEOID</name>
<keyword evidence="2 22" id="KW-0808">Transferase</keyword>
<organism evidence="22 23">
    <name type="scientific">Neolecta irregularis (strain DAH-3)</name>
    <dbReference type="NCBI Taxonomy" id="1198029"/>
    <lineage>
        <taxon>Eukaryota</taxon>
        <taxon>Fungi</taxon>
        <taxon>Dikarya</taxon>
        <taxon>Ascomycota</taxon>
        <taxon>Taphrinomycotina</taxon>
        <taxon>Neolectales</taxon>
        <taxon>Neolectaceae</taxon>
        <taxon>Neolecta</taxon>
    </lineage>
</organism>
<dbReference type="PANTHER" id="PTHR10250">
    <property type="entry name" value="MICROSOMAL GLUTATHIONE S-TRANSFERASE"/>
    <property type="match status" value="1"/>
</dbReference>
<proteinExistence type="predicted"/>
<keyword evidence="6" id="KW-0560">Oxidoreductase</keyword>
<evidence type="ECO:0000256" key="16">
    <source>
        <dbReference type="ARBA" id="ARBA00049298"/>
    </source>
</evidence>
<keyword evidence="11" id="KW-0456">Lyase</keyword>
<evidence type="ECO:0000256" key="9">
    <source>
        <dbReference type="ARBA" id="ARBA00023136"/>
    </source>
</evidence>
<evidence type="ECO:0000256" key="11">
    <source>
        <dbReference type="ARBA" id="ARBA00023239"/>
    </source>
</evidence>
<dbReference type="AlphaFoldDB" id="A0A1U7LGM2"/>
<dbReference type="OrthoDB" id="410651at2759"/>
<evidence type="ECO:0000256" key="20">
    <source>
        <dbReference type="ARBA" id="ARBA00076908"/>
    </source>
</evidence>
<keyword evidence="12" id="KW-0449">Lipoprotein</keyword>
<protein>
    <recommendedName>
        <fullName evidence="18">Glutathione S-transferase 3, mitochondrial</fullName>
        <ecNumber evidence="15">4.4.1.20</ecNumber>
    </recommendedName>
    <alternativeName>
        <fullName evidence="19">Glutathione peroxidase MGST3</fullName>
    </alternativeName>
    <alternativeName>
        <fullName evidence="20">LTC4 synthase MGST3</fullName>
    </alternativeName>
</protein>
<reference evidence="22 23" key="1">
    <citation type="submission" date="2016-04" db="EMBL/GenBank/DDBJ databases">
        <title>Evolutionary innovation and constraint leading to complex multicellularity in the Ascomycota.</title>
        <authorList>
            <person name="Cisse O."/>
            <person name="Nguyen A."/>
            <person name="Hewitt D.A."/>
            <person name="Jedd G."/>
            <person name="Stajich J.E."/>
        </authorList>
    </citation>
    <scope>NUCLEOTIDE SEQUENCE [LARGE SCALE GENOMIC DNA]</scope>
    <source>
        <strain evidence="22 23">DAH-3</strain>
    </source>
</reference>
<dbReference type="GO" id="GO:0006629">
    <property type="term" value="P:lipid metabolic process"/>
    <property type="evidence" value="ECO:0007669"/>
    <property type="project" value="UniProtKB-KW"/>
</dbReference>
<dbReference type="InterPro" id="IPR050997">
    <property type="entry name" value="MAPEG"/>
</dbReference>
<evidence type="ECO:0000313" key="22">
    <source>
        <dbReference type="EMBL" id="OLL21806.1"/>
    </source>
</evidence>
<dbReference type="GO" id="GO:0005741">
    <property type="term" value="C:mitochondrial outer membrane"/>
    <property type="evidence" value="ECO:0007669"/>
    <property type="project" value="UniProtKB-SubCell"/>
</dbReference>
<dbReference type="Pfam" id="PF01124">
    <property type="entry name" value="MAPEG"/>
    <property type="match status" value="1"/>
</dbReference>
<accession>A0A1U7LGM2</accession>
<comment type="subcellular location">
    <subcellularLocation>
        <location evidence="1">Mitochondrion outer membrane</location>
        <topology evidence="1">Multi-pass membrane protein</topology>
    </subcellularLocation>
</comment>
<keyword evidence="4" id="KW-1000">Mitochondrion outer membrane</keyword>
<evidence type="ECO:0000256" key="21">
    <source>
        <dbReference type="SAM" id="Phobius"/>
    </source>
</evidence>
<dbReference type="InterPro" id="IPR023352">
    <property type="entry name" value="MAPEG-like_dom_sf"/>
</dbReference>
<dbReference type="OMA" id="ACQHLGW"/>
<evidence type="ECO:0000256" key="17">
    <source>
        <dbReference type="ARBA" id="ARBA00051411"/>
    </source>
</evidence>
<evidence type="ECO:0000256" key="19">
    <source>
        <dbReference type="ARBA" id="ARBA00075145"/>
    </source>
</evidence>
<evidence type="ECO:0000256" key="12">
    <source>
        <dbReference type="ARBA" id="ARBA00023288"/>
    </source>
</evidence>
<evidence type="ECO:0000256" key="2">
    <source>
        <dbReference type="ARBA" id="ARBA00022679"/>
    </source>
</evidence>
<evidence type="ECO:0000256" key="5">
    <source>
        <dbReference type="ARBA" id="ARBA00022989"/>
    </source>
</evidence>
<feature type="transmembrane region" description="Helical" evidence="21">
    <location>
        <begin position="12"/>
        <end position="31"/>
    </location>
</feature>
<keyword evidence="9 21" id="KW-0472">Membrane</keyword>
<comment type="pathway">
    <text evidence="14">Lipid metabolism; arachidonate metabolism.</text>
</comment>
<dbReference type="SUPFAM" id="SSF161084">
    <property type="entry name" value="MAPEG domain-like"/>
    <property type="match status" value="1"/>
</dbReference>
<comment type="pathway">
    <text evidence="13">Lipid metabolism; leukotriene C4 biosynthesis.</text>
</comment>
<dbReference type="GO" id="GO:0004602">
    <property type="term" value="F:glutathione peroxidase activity"/>
    <property type="evidence" value="ECO:0007669"/>
    <property type="project" value="TreeGrafter"/>
</dbReference>
<evidence type="ECO:0000256" key="15">
    <source>
        <dbReference type="ARBA" id="ARBA00039056"/>
    </source>
</evidence>
<dbReference type="Proteomes" id="UP000186594">
    <property type="component" value="Unassembled WGS sequence"/>
</dbReference>
<dbReference type="STRING" id="1198029.A0A1U7LGM2"/>
<keyword evidence="23" id="KW-1185">Reference proteome</keyword>
<keyword evidence="10" id="KW-0564">Palmitate</keyword>
<sequence>MSSGVIVLTKDHGYVIMNAALVSIVAMWHSINVGRCRKAAGIHYPETYAPKELAEKNVEAMRFNCAQRAHCNFLEALPCFIIPYFTSSLMFPKSAAVLGVAWNIGRIVYAKGYSTGNPKKRLRGSFSFLSIVSLMGLSFYSGYQILTGNIA</sequence>
<evidence type="ECO:0000313" key="23">
    <source>
        <dbReference type="Proteomes" id="UP000186594"/>
    </source>
</evidence>
<comment type="catalytic activity">
    <reaction evidence="17">
        <text>15-deoxy-Delta(12,14)-prostaglandin J2 + glutathione = 15-deoxy-Delta(12,14)-prostaglandin J2-S-(R)-glutathione</text>
        <dbReference type="Rhea" id="RHEA:75963"/>
        <dbReference type="ChEBI" id="CHEBI:57925"/>
        <dbReference type="ChEBI" id="CHEBI:85236"/>
        <dbReference type="ChEBI" id="CHEBI:194498"/>
    </reaction>
    <physiologicalReaction direction="left-to-right" evidence="17">
        <dbReference type="Rhea" id="RHEA:75964"/>
    </physiologicalReaction>
</comment>
<evidence type="ECO:0000256" key="8">
    <source>
        <dbReference type="ARBA" id="ARBA00023128"/>
    </source>
</evidence>
<comment type="caution">
    <text evidence="22">The sequence shown here is derived from an EMBL/GenBank/DDBJ whole genome shotgun (WGS) entry which is preliminary data.</text>
</comment>
<evidence type="ECO:0000256" key="1">
    <source>
        <dbReference type="ARBA" id="ARBA00004374"/>
    </source>
</evidence>
<comment type="catalytic activity">
    <reaction evidence="16">
        <text>leukotriene C4 = leukotriene A4 + glutathione</text>
        <dbReference type="Rhea" id="RHEA:17617"/>
        <dbReference type="ChEBI" id="CHEBI:57463"/>
        <dbReference type="ChEBI" id="CHEBI:57925"/>
        <dbReference type="ChEBI" id="CHEBI:57973"/>
        <dbReference type="EC" id="4.4.1.20"/>
    </reaction>
    <physiologicalReaction direction="right-to-left" evidence="16">
        <dbReference type="Rhea" id="RHEA:17619"/>
    </physiologicalReaction>
</comment>
<evidence type="ECO:0000256" key="6">
    <source>
        <dbReference type="ARBA" id="ARBA00023002"/>
    </source>
</evidence>
<dbReference type="InterPro" id="IPR001129">
    <property type="entry name" value="Membr-assoc_MAPEG"/>
</dbReference>
<evidence type="ECO:0000256" key="10">
    <source>
        <dbReference type="ARBA" id="ARBA00023139"/>
    </source>
</evidence>